<name>A0A1Y0SW13_9CAUD</name>
<accession>A0A1Y0SW13</accession>
<dbReference type="Proteomes" id="UP000225448">
    <property type="component" value="Segment"/>
</dbReference>
<proteinExistence type="predicted"/>
<evidence type="ECO:0000313" key="1">
    <source>
        <dbReference type="EMBL" id="ARV76754.1"/>
    </source>
</evidence>
<keyword evidence="2" id="KW-1185">Reference proteome</keyword>
<sequence>MKEEIRKVLEHLILNEQLEVILDIVDTLLSLNYETALDEISTIIMIADDYADMSMLVERINDILRTALDYILGTYEVIVADEATAFQRHAVVKALVGIPLYILPDDISKVIEAVYDNEETLAHIVTMFVPIDTDEILEQIVSISQGSFDNIKTTIANKLLTRGVATEHISDTDRVMAINKLITILGKEHLQLITELSNSGVHVGRSMEQLLNMSFEALETRNVEDAAKEIIGLVWFSDTPIDQINQTIVRTFEEYTENNMERSMMMRVLNEYKVAYGS</sequence>
<dbReference type="EMBL" id="MF042360">
    <property type="protein sequence ID" value="ARV76754.1"/>
    <property type="molecule type" value="Genomic_DNA"/>
</dbReference>
<reference evidence="1 2" key="1">
    <citation type="submission" date="2017-05" db="EMBL/GenBank/DDBJ databases">
        <authorList>
            <person name="Song R."/>
            <person name="Chenine A.L."/>
            <person name="Ruprecht R.M."/>
        </authorList>
    </citation>
    <scope>NUCLEOTIDE SEQUENCE [LARGE SCALE GENOMIC DNA]</scope>
</reference>
<gene>
    <name evidence="1" type="ORF">PHABIO_123</name>
</gene>
<protein>
    <submittedName>
        <fullName evidence="1">Putative structural head protein</fullName>
    </submittedName>
</protein>
<evidence type="ECO:0000313" key="2">
    <source>
        <dbReference type="Proteomes" id="UP000225448"/>
    </source>
</evidence>
<organism evidence="1 2">
    <name type="scientific">Pseudomonas phage Phabio</name>
    <dbReference type="NCBI Taxonomy" id="2006668"/>
    <lineage>
        <taxon>Viruses</taxon>
        <taxon>Duplodnaviria</taxon>
        <taxon>Heunggongvirae</taxon>
        <taxon>Uroviricota</taxon>
        <taxon>Caudoviricetes</taxon>
        <taxon>Chimalliviridae</taxon>
        <taxon>Phabiovirus</taxon>
        <taxon>Phabiovirus phabio</taxon>
    </lineage>
</organism>